<dbReference type="EMBL" id="KV419427">
    <property type="protein sequence ID" value="KZS89517.1"/>
    <property type="molecule type" value="Genomic_DNA"/>
</dbReference>
<evidence type="ECO:0000313" key="1">
    <source>
        <dbReference type="EMBL" id="KZS89517.1"/>
    </source>
</evidence>
<protein>
    <submittedName>
        <fullName evidence="1">Uncharacterized protein</fullName>
    </submittedName>
</protein>
<organism evidence="1 2">
    <name type="scientific">Sistotremastrum niveocremeum HHB9708</name>
    <dbReference type="NCBI Taxonomy" id="1314777"/>
    <lineage>
        <taxon>Eukaryota</taxon>
        <taxon>Fungi</taxon>
        <taxon>Dikarya</taxon>
        <taxon>Basidiomycota</taxon>
        <taxon>Agaricomycotina</taxon>
        <taxon>Agaricomycetes</taxon>
        <taxon>Sistotremastrales</taxon>
        <taxon>Sistotremastraceae</taxon>
        <taxon>Sertulicium</taxon>
        <taxon>Sertulicium niveocremeum</taxon>
    </lineage>
</organism>
<dbReference type="AlphaFoldDB" id="A0A164QBQ7"/>
<reference evidence="1 2" key="1">
    <citation type="journal article" date="2016" name="Mol. Biol. Evol.">
        <title>Comparative Genomics of Early-Diverging Mushroom-Forming Fungi Provides Insights into the Origins of Lignocellulose Decay Capabilities.</title>
        <authorList>
            <person name="Nagy L.G."/>
            <person name="Riley R."/>
            <person name="Tritt A."/>
            <person name="Adam C."/>
            <person name="Daum C."/>
            <person name="Floudas D."/>
            <person name="Sun H."/>
            <person name="Yadav J.S."/>
            <person name="Pangilinan J."/>
            <person name="Larsson K.H."/>
            <person name="Matsuura K."/>
            <person name="Barry K."/>
            <person name="Labutti K."/>
            <person name="Kuo R."/>
            <person name="Ohm R.A."/>
            <person name="Bhattacharya S.S."/>
            <person name="Shirouzu T."/>
            <person name="Yoshinaga Y."/>
            <person name="Martin F.M."/>
            <person name="Grigoriev I.V."/>
            <person name="Hibbett D.S."/>
        </authorList>
    </citation>
    <scope>NUCLEOTIDE SEQUENCE [LARGE SCALE GENOMIC DNA]</scope>
    <source>
        <strain evidence="1 2">HHB9708</strain>
    </source>
</reference>
<proteinExistence type="predicted"/>
<dbReference type="Proteomes" id="UP000076722">
    <property type="component" value="Unassembled WGS sequence"/>
</dbReference>
<accession>A0A164QBQ7</accession>
<keyword evidence="2" id="KW-1185">Reference proteome</keyword>
<evidence type="ECO:0000313" key="2">
    <source>
        <dbReference type="Proteomes" id="UP000076722"/>
    </source>
</evidence>
<gene>
    <name evidence="1" type="ORF">SISNIDRAFT_489201</name>
</gene>
<name>A0A164QBQ7_9AGAM</name>
<sequence length="287" mass="32141">MADVDLPVAFPTAFPVAATDAPEANLAGLGLPYIINYDTPGIKGRPDDEHYDLLRWDIADAAKTGYEAPWYGPWHRFLSRVINRYRRQCGVRPQDYLPSCEGKVKDSETPDFSIYKSGGAAPFRDTFVHGRSPILVLIENKALPKKPCFNEDWSQTFKAADGVASQVLSVRDELGDELHGFAAKEELQLKDQLALAVLWRGFETRRIVGVLAIGHWFSYCSIDLGPDFPIIPDEMDATVAAQKYTIIRQHLDNHFVMKSGDFIGGESGEALFFSLMNFVHNIIDHHD</sequence>